<evidence type="ECO:0000313" key="2">
    <source>
        <dbReference type="Proteomes" id="UP000561438"/>
    </source>
</evidence>
<accession>A0A850HBX3</accession>
<protein>
    <submittedName>
        <fullName evidence="1">Uncharacterized protein</fullName>
    </submittedName>
</protein>
<reference evidence="1 2" key="1">
    <citation type="submission" date="2020-06" db="EMBL/GenBank/DDBJ databases">
        <title>Altererythrobacter sp. HHU K3-1.</title>
        <authorList>
            <person name="Zhang D."/>
            <person name="Xue H."/>
        </authorList>
    </citation>
    <scope>NUCLEOTIDE SEQUENCE [LARGE SCALE GENOMIC DNA]</scope>
    <source>
        <strain evidence="1 2">HHU K3-1</strain>
    </source>
</reference>
<dbReference type="Proteomes" id="UP000561438">
    <property type="component" value="Unassembled WGS sequence"/>
</dbReference>
<dbReference type="AlphaFoldDB" id="A0A850HBX3"/>
<proteinExistence type="predicted"/>
<organism evidence="1 2">
    <name type="scientific">Qipengyuania atrilutea</name>
    <dbReference type="NCBI Taxonomy" id="2744473"/>
    <lineage>
        <taxon>Bacteria</taxon>
        <taxon>Pseudomonadati</taxon>
        <taxon>Pseudomonadota</taxon>
        <taxon>Alphaproteobacteria</taxon>
        <taxon>Sphingomonadales</taxon>
        <taxon>Erythrobacteraceae</taxon>
        <taxon>Qipengyuania</taxon>
    </lineage>
</organism>
<dbReference type="RefSeq" id="WP_176266911.1">
    <property type="nucleotide sequence ID" value="NZ_JABWGV010000002.1"/>
</dbReference>
<comment type="caution">
    <text evidence="1">The sequence shown here is derived from an EMBL/GenBank/DDBJ whole genome shotgun (WGS) entry which is preliminary data.</text>
</comment>
<gene>
    <name evidence="1" type="ORF">HUV48_06100</name>
</gene>
<name>A0A850HBX3_9SPHN</name>
<dbReference type="EMBL" id="JABWGV010000002">
    <property type="protein sequence ID" value="NVD44589.1"/>
    <property type="molecule type" value="Genomic_DNA"/>
</dbReference>
<keyword evidence="2" id="KW-1185">Reference proteome</keyword>
<evidence type="ECO:0000313" key="1">
    <source>
        <dbReference type="EMBL" id="NVD44589.1"/>
    </source>
</evidence>
<sequence length="56" mass="6083">MKNIAPFAWGLAILATGLLNIAGVLPDWTTVAAILTLPFVALKTSMKCELPFRRAR</sequence>